<proteinExistence type="predicted"/>
<sequence>MRIAVVLAGAATAAATLIALAAVRIATDPEILDCAAAMRAVDSANSAHQDALEDLDTALRQGARHGSPEQQARAAAAQAQADQTKADLYAARDTVTRLCHIDAGAAR</sequence>
<dbReference type="EMBL" id="BAAAHP010000187">
    <property type="protein sequence ID" value="GAA0897655.1"/>
    <property type="molecule type" value="Genomic_DNA"/>
</dbReference>
<dbReference type="Proteomes" id="UP001499967">
    <property type="component" value="Unassembled WGS sequence"/>
</dbReference>
<protein>
    <submittedName>
        <fullName evidence="2">Uncharacterized protein</fullName>
    </submittedName>
</protein>
<evidence type="ECO:0000313" key="2">
    <source>
        <dbReference type="EMBL" id="GAA0897655.1"/>
    </source>
</evidence>
<dbReference type="RefSeq" id="WP_343944889.1">
    <property type="nucleotide sequence ID" value="NZ_BAAAHP010000187.1"/>
</dbReference>
<accession>A0ABP3YL97</accession>
<evidence type="ECO:0000313" key="3">
    <source>
        <dbReference type="Proteomes" id="UP001499967"/>
    </source>
</evidence>
<feature type="signal peptide" evidence="1">
    <location>
        <begin position="1"/>
        <end position="21"/>
    </location>
</feature>
<name>A0ABP3YL97_9PSEU</name>
<gene>
    <name evidence="2" type="ORF">GCM10009559_58620</name>
</gene>
<feature type="chain" id="PRO_5046688341" evidence="1">
    <location>
        <begin position="22"/>
        <end position="107"/>
    </location>
</feature>
<keyword evidence="1" id="KW-0732">Signal</keyword>
<evidence type="ECO:0000256" key="1">
    <source>
        <dbReference type="SAM" id="SignalP"/>
    </source>
</evidence>
<organism evidence="2 3">
    <name type="scientific">Pseudonocardia zijingensis</name>
    <dbReference type="NCBI Taxonomy" id="153376"/>
    <lineage>
        <taxon>Bacteria</taxon>
        <taxon>Bacillati</taxon>
        <taxon>Actinomycetota</taxon>
        <taxon>Actinomycetes</taxon>
        <taxon>Pseudonocardiales</taxon>
        <taxon>Pseudonocardiaceae</taxon>
        <taxon>Pseudonocardia</taxon>
    </lineage>
</organism>
<keyword evidence="3" id="KW-1185">Reference proteome</keyword>
<reference evidence="3" key="1">
    <citation type="journal article" date="2019" name="Int. J. Syst. Evol. Microbiol.">
        <title>The Global Catalogue of Microorganisms (GCM) 10K type strain sequencing project: providing services to taxonomists for standard genome sequencing and annotation.</title>
        <authorList>
            <consortium name="The Broad Institute Genomics Platform"/>
            <consortium name="The Broad Institute Genome Sequencing Center for Infectious Disease"/>
            <person name="Wu L."/>
            <person name="Ma J."/>
        </authorList>
    </citation>
    <scope>NUCLEOTIDE SEQUENCE [LARGE SCALE GENOMIC DNA]</scope>
    <source>
        <strain evidence="3">JCM 11117</strain>
    </source>
</reference>
<comment type="caution">
    <text evidence="2">The sequence shown here is derived from an EMBL/GenBank/DDBJ whole genome shotgun (WGS) entry which is preliminary data.</text>
</comment>